<keyword evidence="2" id="KW-1185">Reference proteome</keyword>
<dbReference type="Proteomes" id="UP001152531">
    <property type="component" value="Unassembled WGS sequence"/>
</dbReference>
<evidence type="ECO:0000313" key="2">
    <source>
        <dbReference type="Proteomes" id="UP001152531"/>
    </source>
</evidence>
<sequence>MGIFDNLKAFVHSITTEDHYASYDSPYRNVITENSLGNSSRSNLNELNNESNLSLNEGTSNFINYRPGLRSSNTNLNGSDVQLQNFRDGQPPLPSIDSLWDRFETWLDEEYPELGDNINDGVTTADLNEFESDLKCGSLPVEFRQFYKRHDGQFRNCQPTGLIMGLRLLDLEAIIEQHAIWLKVGGRIEKQKYFIQQKESELQPREGSSSEEGLNNSFISNQRSIPPNSIQPVYTHQGWVPIIKDEFGNQIALDLAPGPQGNWGQIIIFGRDFDTKLVIASNLQEFFFNYINDLENGNYKIDQAEIDSSYGYLESSRTDDDYYIGGDDDGEGDLVFWDKENEFGKVGKPLSYIEVLKRRTLKKYGINNADKFLTSFVPQPKKSALSSKVVSPQRSAANSTSDLGNLIKVNSTVNLPKETIIDEAKTEPEVKTEPEIKTKVVETPEESKDSELASSKTKPETINTESKSESLEPEILEDDSEPVESETKPEPKSETKPSASEISEQLQSVEL</sequence>
<reference evidence="1" key="1">
    <citation type="submission" date="2022-06" db="EMBL/GenBank/DDBJ databases">
        <authorList>
            <person name="Legras J.-L."/>
            <person name="Devillers H."/>
            <person name="Grondin C."/>
        </authorList>
    </citation>
    <scope>NUCLEOTIDE SEQUENCE</scope>
    <source>
        <strain evidence="1">CLIB 1444</strain>
    </source>
</reference>
<accession>A0ACA9Y814</accession>
<dbReference type="EMBL" id="CALSDN010000005">
    <property type="protein sequence ID" value="CAH6721159.1"/>
    <property type="molecule type" value="Genomic_DNA"/>
</dbReference>
<organism evidence="1 2">
    <name type="scientific">[Candida] jaroonii</name>
    <dbReference type="NCBI Taxonomy" id="467808"/>
    <lineage>
        <taxon>Eukaryota</taxon>
        <taxon>Fungi</taxon>
        <taxon>Dikarya</taxon>
        <taxon>Ascomycota</taxon>
        <taxon>Saccharomycotina</taxon>
        <taxon>Pichiomycetes</taxon>
        <taxon>Debaryomycetaceae</taxon>
        <taxon>Yamadazyma</taxon>
    </lineage>
</organism>
<name>A0ACA9Y814_9ASCO</name>
<comment type="caution">
    <text evidence="1">The sequence shown here is derived from an EMBL/GenBank/DDBJ whole genome shotgun (WGS) entry which is preliminary data.</text>
</comment>
<proteinExistence type="predicted"/>
<evidence type="ECO:0000313" key="1">
    <source>
        <dbReference type="EMBL" id="CAH6721159.1"/>
    </source>
</evidence>
<gene>
    <name evidence="1" type="ORF">CLIB1444_05S04874</name>
</gene>
<protein>
    <submittedName>
        <fullName evidence="1">KNR4/SMI1 homolog 2</fullName>
    </submittedName>
</protein>